<protein>
    <recommendedName>
        <fullName evidence="3">DYW domain-containing protein</fullName>
    </recommendedName>
</protein>
<feature type="repeat" description="PPR" evidence="2">
    <location>
        <begin position="99"/>
        <end position="133"/>
    </location>
</feature>
<dbReference type="InterPro" id="IPR011990">
    <property type="entry name" value="TPR-like_helical_dom_sf"/>
</dbReference>
<keyword evidence="1" id="KW-0677">Repeat</keyword>
<feature type="repeat" description="PPR" evidence="2">
    <location>
        <begin position="224"/>
        <end position="258"/>
    </location>
</feature>
<dbReference type="PROSITE" id="PS51375">
    <property type="entry name" value="PPR"/>
    <property type="match status" value="4"/>
</dbReference>
<dbReference type="PANTHER" id="PTHR47926:SF420">
    <property type="entry name" value="REPEAT-CONTAINING PROTEIN, PUTATIVE-RELATED"/>
    <property type="match status" value="1"/>
</dbReference>
<evidence type="ECO:0000313" key="4">
    <source>
        <dbReference type="EMBL" id="CAA7409487.1"/>
    </source>
</evidence>
<dbReference type="GO" id="GO:0008270">
    <property type="term" value="F:zinc ion binding"/>
    <property type="evidence" value="ECO:0007669"/>
    <property type="project" value="InterPro"/>
</dbReference>
<dbReference type="EMBL" id="LR746279">
    <property type="protein sequence ID" value="CAA7409487.1"/>
    <property type="molecule type" value="Genomic_DNA"/>
</dbReference>
<dbReference type="InterPro" id="IPR046960">
    <property type="entry name" value="PPR_At4g14850-like_plant"/>
</dbReference>
<keyword evidence="5" id="KW-1185">Reference proteome</keyword>
<dbReference type="PANTHER" id="PTHR47926">
    <property type="entry name" value="PENTATRICOPEPTIDE REPEAT-CONTAINING PROTEIN"/>
    <property type="match status" value="1"/>
</dbReference>
<dbReference type="InterPro" id="IPR046848">
    <property type="entry name" value="E_motif"/>
</dbReference>
<proteinExistence type="predicted"/>
<accession>A0A7I8LHG5</accession>
<dbReference type="Pfam" id="PF20431">
    <property type="entry name" value="E_motif"/>
    <property type="match status" value="1"/>
</dbReference>
<gene>
    <name evidence="4" type="ORF">SI8410_16020165</name>
</gene>
<dbReference type="Gene3D" id="1.25.40.10">
    <property type="entry name" value="Tetratricopeptide repeat domain"/>
    <property type="match status" value="3"/>
</dbReference>
<dbReference type="Pfam" id="PF01535">
    <property type="entry name" value="PPR"/>
    <property type="match status" value="3"/>
</dbReference>
<dbReference type="NCBIfam" id="TIGR00756">
    <property type="entry name" value="PPR"/>
    <property type="match status" value="4"/>
</dbReference>
<reference evidence="4" key="1">
    <citation type="submission" date="2020-02" db="EMBL/GenBank/DDBJ databases">
        <authorList>
            <person name="Scholz U."/>
            <person name="Mascher M."/>
            <person name="Fiebig A."/>
        </authorList>
    </citation>
    <scope>NUCLEOTIDE SEQUENCE</scope>
</reference>
<dbReference type="FunFam" id="1.25.40.10:FF:000344">
    <property type="entry name" value="Pentatricopeptide repeat-containing protein"/>
    <property type="match status" value="1"/>
</dbReference>
<dbReference type="FunFam" id="1.25.40.10:FF:000031">
    <property type="entry name" value="Pentatricopeptide repeat-containing protein mitochondrial"/>
    <property type="match status" value="1"/>
</dbReference>
<organism evidence="4 5">
    <name type="scientific">Spirodela intermedia</name>
    <name type="common">Intermediate duckweed</name>
    <dbReference type="NCBI Taxonomy" id="51605"/>
    <lineage>
        <taxon>Eukaryota</taxon>
        <taxon>Viridiplantae</taxon>
        <taxon>Streptophyta</taxon>
        <taxon>Embryophyta</taxon>
        <taxon>Tracheophyta</taxon>
        <taxon>Spermatophyta</taxon>
        <taxon>Magnoliopsida</taxon>
        <taxon>Liliopsida</taxon>
        <taxon>Araceae</taxon>
        <taxon>Lemnoideae</taxon>
        <taxon>Spirodela</taxon>
    </lineage>
</organism>
<dbReference type="OrthoDB" id="185373at2759"/>
<evidence type="ECO:0000256" key="2">
    <source>
        <dbReference type="PROSITE-ProRule" id="PRU00708"/>
    </source>
</evidence>
<sequence length="630" mass="70073">MKPPVGFSSRRRLFPRLLLRRLTSSPPPPSAATAEFAELCRRHELPAAMAAMESLHRRGLRGDPVAYSELIKCCLKNNAAEDGRRVHRHLAGGGGSLLSMFLCNVLLNMYAKLGLAEEARKLFDQMPERNVVSWTTMISTCGEEEALNLLVQMIRDGVRPNMYTYSSVLRSCSDLQTLRGIHCPVVKAGLESDVFVRSSLIDSYAKCGDLPSGRSVFDEMSTQDLVVWNSLIGAFAQAGGTSESVAVFVEMRRAGFRSSEAALTSLLRACAGTAMLEMGRQVHAQAVKSDADLILHNALLDMYCKCGELAEAAAAFWRMCRRDVISWSTMIAGLAQNGRSMAALELFEAMKKAGPPPNHITLVGVLFACSHAGLVEEGQKLFWSMEQLFGIKPEREHHGCMVDLLGRAGKLEEALRFIMKMDCEPDTIIWKSLLGACRVHRDVGMATQVAKQILLLDPDDEGAYILLSNVYAGCNQWGDAEEVRRAMRDRRVKKEPGCSWIEVGKEAHLFVAGDKSHPQAEAIGKELDRLICRIADAGYLPDTIFVLHDLEREQKEEVLRYHSEKLAIVFGLMNSIEGKPIRVMKNLRICGDCHNFAKIVSKAENRRIIIRDPVRFHHFVDGECSCGDYW</sequence>
<name>A0A7I8LHG5_SPIIN</name>
<feature type="repeat" description="PPR" evidence="2">
    <location>
        <begin position="323"/>
        <end position="357"/>
    </location>
</feature>
<feature type="domain" description="DYW" evidence="3">
    <location>
        <begin position="538"/>
        <end position="630"/>
    </location>
</feature>
<evidence type="ECO:0000259" key="3">
    <source>
        <dbReference type="Pfam" id="PF14432"/>
    </source>
</evidence>
<dbReference type="Pfam" id="PF13041">
    <property type="entry name" value="PPR_2"/>
    <property type="match status" value="2"/>
</dbReference>
<dbReference type="GO" id="GO:0003723">
    <property type="term" value="F:RNA binding"/>
    <property type="evidence" value="ECO:0007669"/>
    <property type="project" value="InterPro"/>
</dbReference>
<dbReference type="FunFam" id="1.25.40.10:FF:000366">
    <property type="entry name" value="Pentatricopeptide (PPR) repeat-containing protein"/>
    <property type="match status" value="1"/>
</dbReference>
<dbReference type="InterPro" id="IPR032867">
    <property type="entry name" value="DYW_dom"/>
</dbReference>
<dbReference type="InterPro" id="IPR002885">
    <property type="entry name" value="PPR_rpt"/>
</dbReference>
<dbReference type="Pfam" id="PF14432">
    <property type="entry name" value="DYW_deaminase"/>
    <property type="match status" value="1"/>
</dbReference>
<evidence type="ECO:0000313" key="5">
    <source>
        <dbReference type="Proteomes" id="UP000663760"/>
    </source>
</evidence>
<dbReference type="GO" id="GO:0009451">
    <property type="term" value="P:RNA modification"/>
    <property type="evidence" value="ECO:0007669"/>
    <property type="project" value="InterPro"/>
</dbReference>
<dbReference type="Proteomes" id="UP000663760">
    <property type="component" value="Chromosome 16"/>
</dbReference>
<dbReference type="SUPFAM" id="SSF48452">
    <property type="entry name" value="TPR-like"/>
    <property type="match status" value="1"/>
</dbReference>
<evidence type="ECO:0000256" key="1">
    <source>
        <dbReference type="ARBA" id="ARBA00022737"/>
    </source>
</evidence>
<dbReference type="AlphaFoldDB" id="A0A7I8LHG5"/>
<feature type="repeat" description="PPR" evidence="2">
    <location>
        <begin position="292"/>
        <end position="322"/>
    </location>
</feature>